<dbReference type="InterPro" id="IPR014039">
    <property type="entry name" value="Transl_elong_EFTs/EF1B_dimer"/>
</dbReference>
<gene>
    <name evidence="5 7" type="primary">tsf</name>
    <name evidence="7" type="ORF">COV02_02185</name>
</gene>
<sequence length="150" mass="16806">MITSQQIKELRDKTDVSVMACKKALEETGGDMEKALEVLRRESAKVAEKKSDRELGAGIVEAYIHGNRQMGAIVKLKSESDFVSKNEGFATLAKDLAMHIAATNPLNKETFLSQPYIKNPEITVSDYIKEHIQKFGENIEVVEFSRLSLF</sequence>
<dbReference type="FunFam" id="1.10.8.10:FF:000001">
    <property type="entry name" value="Elongation factor Ts"/>
    <property type="match status" value="1"/>
</dbReference>
<dbReference type="InterPro" id="IPR009060">
    <property type="entry name" value="UBA-like_sf"/>
</dbReference>
<protein>
    <recommendedName>
        <fullName evidence="2 5">Elongation factor Ts</fullName>
        <shortName evidence="5">EF-Ts</shortName>
    </recommendedName>
</protein>
<dbReference type="PROSITE" id="PS01126">
    <property type="entry name" value="EF_TS_1"/>
    <property type="match status" value="1"/>
</dbReference>
<dbReference type="EMBL" id="PFER01000034">
    <property type="protein sequence ID" value="PJE73504.1"/>
    <property type="molecule type" value="Genomic_DNA"/>
</dbReference>
<dbReference type="SUPFAM" id="SSF54713">
    <property type="entry name" value="Elongation factor Ts (EF-Ts), dimerisation domain"/>
    <property type="match status" value="1"/>
</dbReference>
<dbReference type="GO" id="GO:0005737">
    <property type="term" value="C:cytoplasm"/>
    <property type="evidence" value="ECO:0007669"/>
    <property type="project" value="UniProtKB-SubCell"/>
</dbReference>
<dbReference type="InterPro" id="IPR036402">
    <property type="entry name" value="EF-Ts_dimer_sf"/>
</dbReference>
<feature type="region of interest" description="Involved in Mg(2+) ion dislocation from EF-Tu" evidence="5">
    <location>
        <begin position="80"/>
        <end position="83"/>
    </location>
</feature>
<evidence type="ECO:0000259" key="6">
    <source>
        <dbReference type="Pfam" id="PF00889"/>
    </source>
</evidence>
<dbReference type="AlphaFoldDB" id="A0A2M8LA72"/>
<dbReference type="Proteomes" id="UP000230959">
    <property type="component" value="Unassembled WGS sequence"/>
</dbReference>
<evidence type="ECO:0000313" key="7">
    <source>
        <dbReference type="EMBL" id="PJE73504.1"/>
    </source>
</evidence>
<keyword evidence="5" id="KW-0963">Cytoplasm</keyword>
<dbReference type="PANTHER" id="PTHR11741">
    <property type="entry name" value="ELONGATION FACTOR TS"/>
    <property type="match status" value="1"/>
</dbReference>
<dbReference type="Gene3D" id="3.30.479.20">
    <property type="entry name" value="Elongation factor Ts, dimerisation domain"/>
    <property type="match status" value="1"/>
</dbReference>
<comment type="function">
    <text evidence="5">Associates with the EF-Tu.GDP complex and induces the exchange of GDP to GTP. It remains bound to the aminoacyl-tRNA.EF-Tu.GTP complex up to the GTP hydrolysis stage on the ribosome.</text>
</comment>
<dbReference type="NCBIfam" id="TIGR00116">
    <property type="entry name" value="tsf"/>
    <property type="match status" value="1"/>
</dbReference>
<dbReference type="Gene3D" id="1.10.8.10">
    <property type="entry name" value="DNA helicase RuvA subunit, C-terminal domain"/>
    <property type="match status" value="1"/>
</dbReference>
<dbReference type="InterPro" id="IPR001816">
    <property type="entry name" value="Transl_elong_EFTs/EF1B"/>
</dbReference>
<dbReference type="InterPro" id="IPR018101">
    <property type="entry name" value="Transl_elong_Ts_CS"/>
</dbReference>
<comment type="caution">
    <text evidence="7">The sequence shown here is derived from an EMBL/GenBank/DDBJ whole genome shotgun (WGS) entry which is preliminary data.</text>
</comment>
<evidence type="ECO:0000256" key="2">
    <source>
        <dbReference type="ARBA" id="ARBA00016956"/>
    </source>
</evidence>
<dbReference type="CDD" id="cd14275">
    <property type="entry name" value="UBA_EF-Ts"/>
    <property type="match status" value="1"/>
</dbReference>
<dbReference type="GO" id="GO:0003746">
    <property type="term" value="F:translation elongation factor activity"/>
    <property type="evidence" value="ECO:0007669"/>
    <property type="project" value="UniProtKB-UniRule"/>
</dbReference>
<comment type="subcellular location">
    <subcellularLocation>
        <location evidence="5">Cytoplasm</location>
    </subcellularLocation>
</comment>
<keyword evidence="3 5" id="KW-0251">Elongation factor</keyword>
<keyword evidence="4 5" id="KW-0648">Protein biosynthesis</keyword>
<reference evidence="8" key="1">
    <citation type="submission" date="2017-09" db="EMBL/GenBank/DDBJ databases">
        <title>Depth-based differentiation of microbial function through sediment-hosted aquifers and enrichment of novel symbionts in the deep terrestrial subsurface.</title>
        <authorList>
            <person name="Probst A.J."/>
            <person name="Ladd B."/>
            <person name="Jarett J.K."/>
            <person name="Geller-Mcgrath D.E."/>
            <person name="Sieber C.M.K."/>
            <person name="Emerson J.B."/>
            <person name="Anantharaman K."/>
            <person name="Thomas B.C."/>
            <person name="Malmstrom R."/>
            <person name="Stieglmeier M."/>
            <person name="Klingl A."/>
            <person name="Woyke T."/>
            <person name="Ryan C.M."/>
            <person name="Banfield J.F."/>
        </authorList>
    </citation>
    <scope>NUCLEOTIDE SEQUENCE [LARGE SCALE GENOMIC DNA]</scope>
</reference>
<organism evidence="7 8">
    <name type="scientific">Candidatus Terrybacteria bacterium CG10_big_fil_rev_8_21_14_0_10_41_10</name>
    <dbReference type="NCBI Taxonomy" id="1975026"/>
    <lineage>
        <taxon>Bacteria</taxon>
        <taxon>Candidatus Terryibacteriota</taxon>
    </lineage>
</organism>
<proteinExistence type="inferred from homology"/>
<evidence type="ECO:0000256" key="1">
    <source>
        <dbReference type="ARBA" id="ARBA00005532"/>
    </source>
</evidence>
<evidence type="ECO:0000256" key="3">
    <source>
        <dbReference type="ARBA" id="ARBA00022768"/>
    </source>
</evidence>
<dbReference type="Pfam" id="PF00889">
    <property type="entry name" value="EF_TS"/>
    <property type="match status" value="1"/>
</dbReference>
<name>A0A2M8LA72_9BACT</name>
<accession>A0A2M8LA72</accession>
<evidence type="ECO:0000313" key="8">
    <source>
        <dbReference type="Proteomes" id="UP000230959"/>
    </source>
</evidence>
<dbReference type="SUPFAM" id="SSF46934">
    <property type="entry name" value="UBA-like"/>
    <property type="match status" value="1"/>
</dbReference>
<evidence type="ECO:0000256" key="4">
    <source>
        <dbReference type="ARBA" id="ARBA00022917"/>
    </source>
</evidence>
<evidence type="ECO:0000256" key="5">
    <source>
        <dbReference type="HAMAP-Rule" id="MF_00050"/>
    </source>
</evidence>
<comment type="similarity">
    <text evidence="1 5">Belongs to the EF-Ts family.</text>
</comment>
<dbReference type="PANTHER" id="PTHR11741:SF0">
    <property type="entry name" value="ELONGATION FACTOR TS, MITOCHONDRIAL"/>
    <property type="match status" value="1"/>
</dbReference>
<dbReference type="HAMAP" id="MF_00050">
    <property type="entry name" value="EF_Ts"/>
    <property type="match status" value="1"/>
</dbReference>
<feature type="domain" description="Translation elongation factor EFTs/EF1B dimerisation" evidence="6">
    <location>
        <begin position="71"/>
        <end position="147"/>
    </location>
</feature>